<dbReference type="EMBL" id="CP031417">
    <property type="protein sequence ID" value="AXK79999.1"/>
    <property type="molecule type" value="Genomic_DNA"/>
</dbReference>
<organism evidence="3 4">
    <name type="scientific">Pseudolabrys taiwanensis</name>
    <dbReference type="NCBI Taxonomy" id="331696"/>
    <lineage>
        <taxon>Bacteria</taxon>
        <taxon>Pseudomonadati</taxon>
        <taxon>Pseudomonadota</taxon>
        <taxon>Alphaproteobacteria</taxon>
        <taxon>Hyphomicrobiales</taxon>
        <taxon>Xanthobacteraceae</taxon>
        <taxon>Pseudolabrys</taxon>
    </lineage>
</organism>
<evidence type="ECO:0000256" key="2">
    <source>
        <dbReference type="SAM" id="SignalP"/>
    </source>
</evidence>
<dbReference type="AlphaFoldDB" id="A0A345ZSV2"/>
<dbReference type="GO" id="GO:0042597">
    <property type="term" value="C:periplasmic space"/>
    <property type="evidence" value="ECO:0007669"/>
    <property type="project" value="InterPro"/>
</dbReference>
<evidence type="ECO:0000313" key="4">
    <source>
        <dbReference type="Proteomes" id="UP000254889"/>
    </source>
</evidence>
<keyword evidence="4" id="KW-1185">Reference proteome</keyword>
<gene>
    <name evidence="3" type="ORF">DW352_05370</name>
</gene>
<dbReference type="OrthoDB" id="7376433at2"/>
<proteinExistence type="predicted"/>
<feature type="chain" id="PRO_5016790175" description="LTXXQ motif family protein" evidence="2">
    <location>
        <begin position="23"/>
        <end position="227"/>
    </location>
</feature>
<dbReference type="RefSeq" id="WP_115689226.1">
    <property type="nucleotide sequence ID" value="NZ_CP031417.1"/>
</dbReference>
<name>A0A345ZSV2_9HYPH</name>
<dbReference type="Pfam" id="PF07813">
    <property type="entry name" value="LTXXQ"/>
    <property type="match status" value="1"/>
</dbReference>
<sequence length="227" mass="23712">MRISVTAAVLAASLATGGIGLAVRAAANDGVALPAKDQARLPSSEVAAAGHDYGTALIQLAQVARPQLPEGARPMPPDAGMRPMPAGPMREDGEPFGPPPPMARHRPQPLPPTRAACEERMARHAAMVGYIKSKLQLQGAQKDAWRKIEDAADPAVAKLHQICALLPVQPGPPPALPDAIEFAGKQSAARAELLQAVSGPMRALYDTLSADQKAALVPPMPRLHGPF</sequence>
<evidence type="ECO:0000313" key="3">
    <source>
        <dbReference type="EMBL" id="AXK79999.1"/>
    </source>
</evidence>
<keyword evidence="2" id="KW-0732">Signal</keyword>
<dbReference type="KEGG" id="ptaw:DW352_05370"/>
<feature type="region of interest" description="Disordered" evidence="1">
    <location>
        <begin position="69"/>
        <end position="94"/>
    </location>
</feature>
<evidence type="ECO:0008006" key="5">
    <source>
        <dbReference type="Google" id="ProtNLM"/>
    </source>
</evidence>
<dbReference type="Proteomes" id="UP000254889">
    <property type="component" value="Chromosome"/>
</dbReference>
<feature type="signal peptide" evidence="2">
    <location>
        <begin position="1"/>
        <end position="22"/>
    </location>
</feature>
<reference evidence="3 4" key="1">
    <citation type="submission" date="2018-07" db="EMBL/GenBank/DDBJ databases">
        <authorList>
            <person name="Quirk P.G."/>
            <person name="Krulwich T.A."/>
        </authorList>
    </citation>
    <scope>NUCLEOTIDE SEQUENCE [LARGE SCALE GENOMIC DNA]</scope>
    <source>
        <strain evidence="3 4">CC-BB4</strain>
    </source>
</reference>
<accession>A0A345ZSV2</accession>
<dbReference type="InterPro" id="IPR012899">
    <property type="entry name" value="LTXXQ"/>
</dbReference>
<protein>
    <recommendedName>
        <fullName evidence="5">LTXXQ motif family protein</fullName>
    </recommendedName>
</protein>
<evidence type="ECO:0000256" key="1">
    <source>
        <dbReference type="SAM" id="MobiDB-lite"/>
    </source>
</evidence>